<comment type="caution">
    <text evidence="2">The sequence shown here is derived from an EMBL/GenBank/DDBJ whole genome shotgun (WGS) entry which is preliminary data.</text>
</comment>
<dbReference type="Proteomes" id="UP000187406">
    <property type="component" value="Unassembled WGS sequence"/>
</dbReference>
<gene>
    <name evidence="2" type="ORF">CFOL_v3_20184</name>
</gene>
<organism evidence="2 3">
    <name type="scientific">Cephalotus follicularis</name>
    <name type="common">Albany pitcher plant</name>
    <dbReference type="NCBI Taxonomy" id="3775"/>
    <lineage>
        <taxon>Eukaryota</taxon>
        <taxon>Viridiplantae</taxon>
        <taxon>Streptophyta</taxon>
        <taxon>Embryophyta</taxon>
        <taxon>Tracheophyta</taxon>
        <taxon>Spermatophyta</taxon>
        <taxon>Magnoliopsida</taxon>
        <taxon>eudicotyledons</taxon>
        <taxon>Gunneridae</taxon>
        <taxon>Pentapetalae</taxon>
        <taxon>rosids</taxon>
        <taxon>fabids</taxon>
        <taxon>Oxalidales</taxon>
        <taxon>Cephalotaceae</taxon>
        <taxon>Cephalotus</taxon>
    </lineage>
</organism>
<dbReference type="InParanoid" id="A0A1Q3C9C6"/>
<name>A0A1Q3C9C6_CEPFO</name>
<accession>A0A1Q3C9C6</accession>
<proteinExistence type="predicted"/>
<sequence length="246" mass="28388">MATLNNGLRSNSSFTFSLLKKPAKDMADLLRRAERYVNAEEEMAARKQKTPWSGHQEEKWGHSRNAPKGREKRKERPDLSKEDLRHKLSRRESSSRGGAPILSHNHFAPLLDTRTRILAVEQDKVPIQWPEKMRSPAEKRNTEKYCRYHRDHGHDTEECRQLKNQIEDLIQKGHLRKYVDRDAPQGRRGQRREETPRQQEEQQQQEPRGFIHTISGGVASGGTAKTREKPTGGTPLLYNKSITAKG</sequence>
<evidence type="ECO:0000256" key="1">
    <source>
        <dbReference type="SAM" id="MobiDB-lite"/>
    </source>
</evidence>
<dbReference type="OrthoDB" id="1740536at2759"/>
<evidence type="ECO:0000313" key="3">
    <source>
        <dbReference type="Proteomes" id="UP000187406"/>
    </source>
</evidence>
<protein>
    <submittedName>
        <fullName evidence="2">Uncharacterized protein</fullName>
    </submittedName>
</protein>
<reference evidence="3" key="1">
    <citation type="submission" date="2016-04" db="EMBL/GenBank/DDBJ databases">
        <title>Cephalotus genome sequencing.</title>
        <authorList>
            <person name="Fukushima K."/>
            <person name="Hasebe M."/>
            <person name="Fang X."/>
        </authorList>
    </citation>
    <scope>NUCLEOTIDE SEQUENCE [LARGE SCALE GENOMIC DNA]</scope>
    <source>
        <strain evidence="3">cv. St1</strain>
    </source>
</reference>
<feature type="region of interest" description="Disordered" evidence="1">
    <location>
        <begin position="41"/>
        <end position="104"/>
    </location>
</feature>
<feature type="region of interest" description="Disordered" evidence="1">
    <location>
        <begin position="173"/>
        <end position="246"/>
    </location>
</feature>
<feature type="compositionally biased region" description="Basic and acidic residues" evidence="1">
    <location>
        <begin position="68"/>
        <end position="94"/>
    </location>
</feature>
<dbReference type="PANTHER" id="PTHR33223">
    <property type="entry name" value="CCHC-TYPE DOMAIN-CONTAINING PROTEIN"/>
    <property type="match status" value="1"/>
</dbReference>
<keyword evidence="3" id="KW-1185">Reference proteome</keyword>
<dbReference type="EMBL" id="BDDD01001517">
    <property type="protein sequence ID" value="GAV76711.1"/>
    <property type="molecule type" value="Genomic_DNA"/>
</dbReference>
<evidence type="ECO:0000313" key="2">
    <source>
        <dbReference type="EMBL" id="GAV76711.1"/>
    </source>
</evidence>
<dbReference type="PANTHER" id="PTHR33223:SF10">
    <property type="entry name" value="AMINOTRANSFERASE-LIKE PLANT MOBILE DOMAIN-CONTAINING PROTEIN"/>
    <property type="match status" value="1"/>
</dbReference>
<dbReference type="AlphaFoldDB" id="A0A1Q3C9C6"/>
<feature type="compositionally biased region" description="Basic and acidic residues" evidence="1">
    <location>
        <begin position="173"/>
        <end position="200"/>
    </location>
</feature>